<dbReference type="InterPro" id="IPR049945">
    <property type="entry name" value="AAA_22"/>
</dbReference>
<dbReference type="Pfam" id="PF13401">
    <property type="entry name" value="AAA_22"/>
    <property type="match status" value="1"/>
</dbReference>
<dbReference type="Gene3D" id="3.40.50.300">
    <property type="entry name" value="P-loop containing nucleotide triphosphate hydrolases"/>
    <property type="match status" value="1"/>
</dbReference>
<proteinExistence type="predicted"/>
<name>A0A1T5KCN3_9GAMM</name>
<dbReference type="AlphaFoldDB" id="A0A1T5KCN3"/>
<organism evidence="3 4">
    <name type="scientific">Pseudoxanthomonas indica</name>
    <dbReference type="NCBI Taxonomy" id="428993"/>
    <lineage>
        <taxon>Bacteria</taxon>
        <taxon>Pseudomonadati</taxon>
        <taxon>Pseudomonadota</taxon>
        <taxon>Gammaproteobacteria</taxon>
        <taxon>Lysobacterales</taxon>
        <taxon>Lysobacteraceae</taxon>
        <taxon>Pseudoxanthomonas</taxon>
    </lineage>
</organism>
<feature type="region of interest" description="Disordered" evidence="1">
    <location>
        <begin position="307"/>
        <end position="337"/>
    </location>
</feature>
<evidence type="ECO:0000313" key="4">
    <source>
        <dbReference type="Proteomes" id="UP000190341"/>
    </source>
</evidence>
<evidence type="ECO:0000256" key="1">
    <source>
        <dbReference type="SAM" id="MobiDB-lite"/>
    </source>
</evidence>
<dbReference type="RefSeq" id="WP_079723878.1">
    <property type="nucleotide sequence ID" value="NZ_BMCL01000002.1"/>
</dbReference>
<sequence>MNYLDYANRLSRIRIPHRECKNVGRKLYAHLSLATEGDVIFLIGPSRVGKSTILKECLEQMFKGHRDPRFIPYAKVDASQTNQGHFTLKQLWADLLVEVKHPSFCDSDYSLRRSHTEASLLSTLIRTMIARNTILIAVDEGMPMLLLRGPAGPIPALDTLKCLGNKTGAAVVVCGDYTLLDRCFLSAHLNGRMVVIEFPGYSESKDDVIEFSRILASIDTQLPWRSGQSLVKHMDFIYAGTAGCCGSAIKWSRLALAEMGADDRSYLRIRDFERSRLVEQAESFHALNERRRLLEEMNAGVYATPETVSRQALGKPKRQYRPGLRNPVRDPVGGEVA</sequence>
<gene>
    <name evidence="3" type="ORF">SAMN06296058_1588</name>
</gene>
<evidence type="ECO:0000259" key="2">
    <source>
        <dbReference type="Pfam" id="PF13401"/>
    </source>
</evidence>
<accession>A0A1T5KCN3</accession>
<protein>
    <submittedName>
        <fullName evidence="3">AAA domain-containing protein</fullName>
    </submittedName>
</protein>
<evidence type="ECO:0000313" key="3">
    <source>
        <dbReference type="EMBL" id="SKC61437.1"/>
    </source>
</evidence>
<dbReference type="OrthoDB" id="9086539at2"/>
<reference evidence="3 4" key="1">
    <citation type="submission" date="2017-02" db="EMBL/GenBank/DDBJ databases">
        <authorList>
            <person name="Peterson S.W."/>
        </authorList>
    </citation>
    <scope>NUCLEOTIDE SEQUENCE [LARGE SCALE GENOMIC DNA]</scope>
    <source>
        <strain evidence="3 4">P15</strain>
    </source>
</reference>
<feature type="domain" description="ORC1/DEAH AAA+ ATPase" evidence="2">
    <location>
        <begin position="38"/>
        <end position="181"/>
    </location>
</feature>
<dbReference type="GO" id="GO:0016887">
    <property type="term" value="F:ATP hydrolysis activity"/>
    <property type="evidence" value="ECO:0007669"/>
    <property type="project" value="InterPro"/>
</dbReference>
<dbReference type="EMBL" id="FUZV01000001">
    <property type="protein sequence ID" value="SKC61437.1"/>
    <property type="molecule type" value="Genomic_DNA"/>
</dbReference>
<dbReference type="SUPFAM" id="SSF52540">
    <property type="entry name" value="P-loop containing nucleoside triphosphate hydrolases"/>
    <property type="match status" value="1"/>
</dbReference>
<dbReference type="Proteomes" id="UP000190341">
    <property type="component" value="Unassembled WGS sequence"/>
</dbReference>
<dbReference type="InterPro" id="IPR027417">
    <property type="entry name" value="P-loop_NTPase"/>
</dbReference>
<keyword evidence="4" id="KW-1185">Reference proteome</keyword>
<dbReference type="STRING" id="428993.SAMN06296058_1588"/>